<dbReference type="EMBL" id="PDEP01000002">
    <property type="protein sequence ID" value="PEN08757.1"/>
    <property type="molecule type" value="Genomic_DNA"/>
</dbReference>
<accession>A0A2H3NVM9</accession>
<evidence type="ECO:0000313" key="3">
    <source>
        <dbReference type="Proteomes" id="UP000221024"/>
    </source>
</evidence>
<dbReference type="PANTHER" id="PTHR34107:SF4">
    <property type="entry name" value="SLL1222 PROTEIN"/>
    <property type="match status" value="1"/>
</dbReference>
<comment type="caution">
    <text evidence="2">The sequence shown here is derived from an EMBL/GenBank/DDBJ whole genome shotgun (WGS) entry which is preliminary data.</text>
</comment>
<protein>
    <recommendedName>
        <fullName evidence="1">Putative restriction endonuclease domain-containing protein</fullName>
    </recommendedName>
</protein>
<dbReference type="RefSeq" id="WP_098061151.1">
    <property type="nucleotide sequence ID" value="NZ_PDEP01000002.1"/>
</dbReference>
<dbReference type="InterPro" id="IPR012296">
    <property type="entry name" value="Nuclease_put_TT1808"/>
</dbReference>
<reference evidence="2 3" key="1">
    <citation type="submission" date="2017-10" db="EMBL/GenBank/DDBJ databases">
        <title>Draft genome of Longimonas halophila.</title>
        <authorList>
            <person name="Goh K.M."/>
            <person name="Shamsir M.S."/>
            <person name="Lim S.W."/>
        </authorList>
    </citation>
    <scope>NUCLEOTIDE SEQUENCE [LARGE SCALE GENOMIC DNA]</scope>
    <source>
        <strain evidence="2 3">KCTC 42399</strain>
    </source>
</reference>
<dbReference type="PANTHER" id="PTHR34107">
    <property type="entry name" value="SLL0198 PROTEIN-RELATED"/>
    <property type="match status" value="1"/>
</dbReference>
<keyword evidence="3" id="KW-1185">Reference proteome</keyword>
<dbReference type="Proteomes" id="UP000221024">
    <property type="component" value="Unassembled WGS sequence"/>
</dbReference>
<dbReference type="CDD" id="cd06260">
    <property type="entry name" value="DUF820-like"/>
    <property type="match status" value="1"/>
</dbReference>
<dbReference type="SUPFAM" id="SSF52980">
    <property type="entry name" value="Restriction endonuclease-like"/>
    <property type="match status" value="1"/>
</dbReference>
<gene>
    <name evidence="2" type="ORF">CRI93_03095</name>
</gene>
<dbReference type="OrthoDB" id="9808428at2"/>
<dbReference type="AlphaFoldDB" id="A0A2H3NVM9"/>
<dbReference type="Pfam" id="PF05685">
    <property type="entry name" value="Uma2"/>
    <property type="match status" value="1"/>
</dbReference>
<sequence length="172" mass="18920">MARTSPSLIQAHQDQWNEIVATPAFEGLPYKVETNRQGQIVLSPHTNKHSDLQAALFQLLLEHAPKGHVSVEYALATPGGVKVPDVVWMSPSRRKAMQDTGDPSTKAPEICVEVMSTSNTDAEMQEKRALYQEIGAEEVWVAAPDGTLRFFADTEQSRSALIPTVPQTVEEP</sequence>
<organism evidence="2 3">
    <name type="scientific">Longimonas halophila</name>
    <dbReference type="NCBI Taxonomy" id="1469170"/>
    <lineage>
        <taxon>Bacteria</taxon>
        <taxon>Pseudomonadati</taxon>
        <taxon>Rhodothermota</taxon>
        <taxon>Rhodothermia</taxon>
        <taxon>Rhodothermales</taxon>
        <taxon>Salisaetaceae</taxon>
        <taxon>Longimonas</taxon>
    </lineage>
</organism>
<evidence type="ECO:0000259" key="1">
    <source>
        <dbReference type="Pfam" id="PF05685"/>
    </source>
</evidence>
<name>A0A2H3NVM9_9BACT</name>
<dbReference type="InterPro" id="IPR008538">
    <property type="entry name" value="Uma2"/>
</dbReference>
<feature type="domain" description="Putative restriction endonuclease" evidence="1">
    <location>
        <begin position="29"/>
        <end position="146"/>
    </location>
</feature>
<dbReference type="InterPro" id="IPR011335">
    <property type="entry name" value="Restrct_endonuc-II-like"/>
</dbReference>
<dbReference type="Gene3D" id="3.90.1570.10">
    <property type="entry name" value="tt1808, chain A"/>
    <property type="match status" value="1"/>
</dbReference>
<proteinExistence type="predicted"/>
<evidence type="ECO:0000313" key="2">
    <source>
        <dbReference type="EMBL" id="PEN08757.1"/>
    </source>
</evidence>